<reference evidence="1 2" key="1">
    <citation type="submission" date="2018-06" db="EMBL/GenBank/DDBJ databases">
        <title>Genomic Encyclopedia of Type Strains, Phase III (KMG-III): the genomes of soil and plant-associated and newly described type strains.</title>
        <authorList>
            <person name="Whitman W."/>
        </authorList>
    </citation>
    <scope>NUCLEOTIDE SEQUENCE [LARGE SCALE GENOMIC DNA]</scope>
    <source>
        <strain evidence="1 2">CECT 7646</strain>
    </source>
</reference>
<keyword evidence="2" id="KW-1185">Reference proteome</keyword>
<dbReference type="OrthoDB" id="950196at2"/>
<organism evidence="1 2">
    <name type="scientific">Xylophilus ampelinus</name>
    <dbReference type="NCBI Taxonomy" id="54067"/>
    <lineage>
        <taxon>Bacteria</taxon>
        <taxon>Pseudomonadati</taxon>
        <taxon>Pseudomonadota</taxon>
        <taxon>Betaproteobacteria</taxon>
        <taxon>Burkholderiales</taxon>
        <taxon>Xylophilus</taxon>
    </lineage>
</organism>
<dbReference type="AlphaFoldDB" id="A0A318SLD2"/>
<evidence type="ECO:0000313" key="2">
    <source>
        <dbReference type="Proteomes" id="UP000247540"/>
    </source>
</evidence>
<proteinExistence type="predicted"/>
<dbReference type="EMBL" id="QJTC01000001">
    <property type="protein sequence ID" value="PYE79805.1"/>
    <property type="molecule type" value="Genomic_DNA"/>
</dbReference>
<sequence>MRAAVWNLLAKIIALPPVADRLIARAQRAPYTHITSADGKTIYMGRWWLFNPYGRDADDNATDARWRWLPSIRVHHIMRPDQDRDLHDHPWNARTVVLHGWYTEERPWGDLSDRRAMAVDGLSDDPDGVLRGLFHRRAGHTGRLLFAQYHRISQVSPGGVWTLFFTWRPRGEWGFLVNGKKVPWKTYLAEREQSQ</sequence>
<gene>
    <name evidence="1" type="ORF">DFQ15_101125</name>
</gene>
<name>A0A318SLD2_9BURK</name>
<evidence type="ECO:0000313" key="1">
    <source>
        <dbReference type="EMBL" id="PYE79805.1"/>
    </source>
</evidence>
<comment type="caution">
    <text evidence="1">The sequence shown here is derived from an EMBL/GenBank/DDBJ whole genome shotgun (WGS) entry which is preliminary data.</text>
</comment>
<protein>
    <submittedName>
        <fullName evidence="1">Uncharacterized protein</fullName>
    </submittedName>
</protein>
<accession>A0A318SLD2</accession>
<dbReference type="Proteomes" id="UP000247540">
    <property type="component" value="Unassembled WGS sequence"/>
</dbReference>